<dbReference type="EMBL" id="CAJVCH010430771">
    <property type="protein sequence ID" value="CAG7818809.1"/>
    <property type="molecule type" value="Genomic_DNA"/>
</dbReference>
<gene>
    <name evidence="2" type="ORF">AFUS01_LOCUS29289</name>
</gene>
<reference evidence="2" key="1">
    <citation type="submission" date="2021-06" db="EMBL/GenBank/DDBJ databases">
        <authorList>
            <person name="Hodson N. C."/>
            <person name="Mongue J. A."/>
            <person name="Jaron S. K."/>
        </authorList>
    </citation>
    <scope>NUCLEOTIDE SEQUENCE</scope>
</reference>
<feature type="region of interest" description="Disordered" evidence="1">
    <location>
        <begin position="277"/>
        <end position="303"/>
    </location>
</feature>
<evidence type="ECO:0000313" key="3">
    <source>
        <dbReference type="Proteomes" id="UP000708208"/>
    </source>
</evidence>
<evidence type="ECO:0000313" key="2">
    <source>
        <dbReference type="EMBL" id="CAG7818809.1"/>
    </source>
</evidence>
<sequence>MSFSKTAFPRPNGKIGPSTPRSAKTGKRDLHDCFYQASLSSSPRFIPISVHRKETPVVSTKPHSLSKPRTPKLQCSPLQITSKKDWDQIPLGAVGTSPRVPTASKIEQCKGIVQSEAPTGIDSLQNLTGVLQLKHASSGLSSCEHISSQDKLSHGEDAAHLKIEVEAHSGHEGVTTEISICKEKNPSPRNLATCQRQQSSLAGMSHLPPNATATIQELEEYIYDLKQMLETERASNKDLRERLAETEGTLAEDKTHAMSFQDLLNTEKELRVATELRIPSTSSDTQDEQLNSPNRLTTSGELKSGNVGLSLKLNPWGDQQPSVAEIDDLRTSWAKKIELLAVPTTMREWKRNCENANVVLWVMGTAQLITFCTLCYIKWKR</sequence>
<dbReference type="AlphaFoldDB" id="A0A8J2LA98"/>
<proteinExistence type="predicted"/>
<feature type="region of interest" description="Disordered" evidence="1">
    <location>
        <begin position="1"/>
        <end position="26"/>
    </location>
</feature>
<comment type="caution">
    <text evidence="2">The sequence shown here is derived from an EMBL/GenBank/DDBJ whole genome shotgun (WGS) entry which is preliminary data.</text>
</comment>
<keyword evidence="3" id="KW-1185">Reference proteome</keyword>
<protein>
    <submittedName>
        <fullName evidence="2">Uncharacterized protein</fullName>
    </submittedName>
</protein>
<dbReference type="Proteomes" id="UP000708208">
    <property type="component" value="Unassembled WGS sequence"/>
</dbReference>
<name>A0A8J2LA98_9HEXA</name>
<accession>A0A8J2LA98</accession>
<feature type="compositionally biased region" description="Polar residues" evidence="1">
    <location>
        <begin position="279"/>
        <end position="301"/>
    </location>
</feature>
<evidence type="ECO:0000256" key="1">
    <source>
        <dbReference type="SAM" id="MobiDB-lite"/>
    </source>
</evidence>
<organism evidence="2 3">
    <name type="scientific">Allacma fusca</name>
    <dbReference type="NCBI Taxonomy" id="39272"/>
    <lineage>
        <taxon>Eukaryota</taxon>
        <taxon>Metazoa</taxon>
        <taxon>Ecdysozoa</taxon>
        <taxon>Arthropoda</taxon>
        <taxon>Hexapoda</taxon>
        <taxon>Collembola</taxon>
        <taxon>Symphypleona</taxon>
        <taxon>Sminthuridae</taxon>
        <taxon>Allacma</taxon>
    </lineage>
</organism>